<gene>
    <name evidence="2" type="ordered locus">Sterm_3289</name>
</gene>
<evidence type="ECO:0000259" key="1">
    <source>
        <dbReference type="Pfam" id="PF08818"/>
    </source>
</evidence>
<keyword evidence="3" id="KW-1185">Reference proteome</keyword>
<sequence>MRPIKNPDVLTIYESYEEKYRTPLLKIRELIYDTAEKMYGSESITEELKWNQPSYATKHGSPVRLDIFDQNNIGIFFNCRTTLVENFKMQFGDLFSYSKNRAIILDINEEIPENELMACIETALSYHKIKKHLNKLN</sequence>
<dbReference type="EMBL" id="CP001739">
    <property type="protein sequence ID" value="ACZ10130.1"/>
    <property type="molecule type" value="Genomic_DNA"/>
</dbReference>
<dbReference type="InterPro" id="IPR014922">
    <property type="entry name" value="YdhG-like"/>
</dbReference>
<accession>D1APU6</accession>
<dbReference type="HOGENOM" id="CLU_130827_1_0_0"/>
<feature type="domain" description="YdhG-like" evidence="1">
    <location>
        <begin position="22"/>
        <end position="124"/>
    </location>
</feature>
<dbReference type="RefSeq" id="WP_012862712.1">
    <property type="nucleotide sequence ID" value="NC_013517.1"/>
</dbReference>
<organism evidence="2 3">
    <name type="scientific">Sebaldella termitidis (strain ATCC 33386 / NCTC 11300)</name>
    <dbReference type="NCBI Taxonomy" id="526218"/>
    <lineage>
        <taxon>Bacteria</taxon>
        <taxon>Fusobacteriati</taxon>
        <taxon>Fusobacteriota</taxon>
        <taxon>Fusobacteriia</taxon>
        <taxon>Fusobacteriales</taxon>
        <taxon>Leptotrichiaceae</taxon>
        <taxon>Sebaldella</taxon>
    </lineage>
</organism>
<evidence type="ECO:0000313" key="3">
    <source>
        <dbReference type="Proteomes" id="UP000000845"/>
    </source>
</evidence>
<evidence type="ECO:0000313" key="2">
    <source>
        <dbReference type="EMBL" id="ACZ10130.1"/>
    </source>
</evidence>
<dbReference type="AlphaFoldDB" id="D1APU6"/>
<dbReference type="KEGG" id="str:Sterm_3289"/>
<dbReference type="Proteomes" id="UP000000845">
    <property type="component" value="Chromosome"/>
</dbReference>
<name>D1APU6_SEBTE</name>
<reference evidence="2 3" key="2">
    <citation type="journal article" date="2010" name="Stand. Genomic Sci.">
        <title>Complete genome sequence of Sebaldella termitidis type strain (NCTC 11300).</title>
        <authorList>
            <person name="Harmon-Smith M."/>
            <person name="Celia L."/>
            <person name="Chertkov O."/>
            <person name="Lapidus A."/>
            <person name="Copeland A."/>
            <person name="Glavina Del Rio T."/>
            <person name="Nolan M."/>
            <person name="Lucas S."/>
            <person name="Tice H."/>
            <person name="Cheng J.F."/>
            <person name="Han C."/>
            <person name="Detter J.C."/>
            <person name="Bruce D."/>
            <person name="Goodwin L."/>
            <person name="Pitluck S."/>
            <person name="Pati A."/>
            <person name="Liolios K."/>
            <person name="Ivanova N."/>
            <person name="Mavromatis K."/>
            <person name="Mikhailova N."/>
            <person name="Chen A."/>
            <person name="Palaniappan K."/>
            <person name="Land M."/>
            <person name="Hauser L."/>
            <person name="Chang Y.J."/>
            <person name="Jeffries C.D."/>
            <person name="Brettin T."/>
            <person name="Goker M."/>
            <person name="Beck B."/>
            <person name="Bristow J."/>
            <person name="Eisen J.A."/>
            <person name="Markowitz V."/>
            <person name="Hugenholtz P."/>
            <person name="Kyrpides N.C."/>
            <person name="Klenk H.P."/>
            <person name="Chen F."/>
        </authorList>
    </citation>
    <scope>NUCLEOTIDE SEQUENCE [LARGE SCALE GENOMIC DNA]</scope>
    <source>
        <strain evidence="3">ATCC 33386 / NCTC 11300</strain>
    </source>
</reference>
<dbReference type="eggNOG" id="COG5646">
    <property type="taxonomic scope" value="Bacteria"/>
</dbReference>
<dbReference type="Pfam" id="PF08818">
    <property type="entry name" value="DUF1801"/>
    <property type="match status" value="1"/>
</dbReference>
<protein>
    <recommendedName>
        <fullName evidence="1">YdhG-like domain-containing protein</fullName>
    </recommendedName>
</protein>
<reference evidence="3" key="1">
    <citation type="submission" date="2009-09" db="EMBL/GenBank/DDBJ databases">
        <title>The complete chromosome of Sebaldella termitidis ATCC 33386.</title>
        <authorList>
            <consortium name="US DOE Joint Genome Institute (JGI-PGF)"/>
            <person name="Lucas S."/>
            <person name="Copeland A."/>
            <person name="Lapidus A."/>
            <person name="Glavina del Rio T."/>
            <person name="Dalin E."/>
            <person name="Tice H."/>
            <person name="Bruce D."/>
            <person name="Goodwin L."/>
            <person name="Pitluck S."/>
            <person name="Kyrpides N."/>
            <person name="Mavromatis K."/>
            <person name="Ivanova N."/>
            <person name="Mikhailova N."/>
            <person name="Sims D."/>
            <person name="Meincke L."/>
            <person name="Brettin T."/>
            <person name="Detter J.C."/>
            <person name="Han C."/>
            <person name="Larimer F."/>
            <person name="Land M."/>
            <person name="Hauser L."/>
            <person name="Markowitz V."/>
            <person name="Cheng J.F."/>
            <person name="Hugenholtz P."/>
            <person name="Woyke T."/>
            <person name="Wu D."/>
            <person name="Eisen J.A."/>
        </authorList>
    </citation>
    <scope>NUCLEOTIDE SEQUENCE [LARGE SCALE GENOMIC DNA]</scope>
    <source>
        <strain evidence="3">ATCC 33386 / NCTC 11300</strain>
    </source>
</reference>
<proteinExistence type="predicted"/>
<dbReference type="SUPFAM" id="SSF159888">
    <property type="entry name" value="YdhG-like"/>
    <property type="match status" value="1"/>
</dbReference>